<dbReference type="AlphaFoldDB" id="A0A5P9NFW8"/>
<dbReference type="Gene3D" id="3.40.50.2000">
    <property type="entry name" value="Glycogen Phosphorylase B"/>
    <property type="match status" value="2"/>
</dbReference>
<name>A0A5P9NFW8_9GAMM</name>
<keyword evidence="1" id="KW-0808">Transferase</keyword>
<organism evidence="1 2">
    <name type="scientific">Halioglobus maricola</name>
    <dbReference type="NCBI Taxonomy" id="2601894"/>
    <lineage>
        <taxon>Bacteria</taxon>
        <taxon>Pseudomonadati</taxon>
        <taxon>Pseudomonadota</taxon>
        <taxon>Gammaproteobacteria</taxon>
        <taxon>Cellvibrionales</taxon>
        <taxon>Halieaceae</taxon>
        <taxon>Halioglobus</taxon>
    </lineage>
</organism>
<reference evidence="1 2" key="1">
    <citation type="submission" date="2019-02" db="EMBL/GenBank/DDBJ databases">
        <authorList>
            <person name="Li S.-H."/>
        </authorList>
    </citation>
    <scope>NUCLEOTIDE SEQUENCE [LARGE SCALE GENOMIC DNA]</scope>
    <source>
        <strain evidence="1 2">IMCC14385</strain>
    </source>
</reference>
<dbReference type="KEGG" id="halc:EY643_02920"/>
<dbReference type="Pfam" id="PF13692">
    <property type="entry name" value="Glyco_trans_1_4"/>
    <property type="match status" value="1"/>
</dbReference>
<dbReference type="OrthoDB" id="9802525at2"/>
<keyword evidence="2" id="KW-1185">Reference proteome</keyword>
<evidence type="ECO:0000313" key="1">
    <source>
        <dbReference type="EMBL" id="QFU74690.1"/>
    </source>
</evidence>
<dbReference type="GO" id="GO:0016758">
    <property type="term" value="F:hexosyltransferase activity"/>
    <property type="evidence" value="ECO:0007669"/>
    <property type="project" value="TreeGrafter"/>
</dbReference>
<proteinExistence type="predicted"/>
<dbReference type="Proteomes" id="UP000326287">
    <property type="component" value="Chromosome"/>
</dbReference>
<dbReference type="EMBL" id="CP036422">
    <property type="protein sequence ID" value="QFU74690.1"/>
    <property type="molecule type" value="Genomic_DNA"/>
</dbReference>
<dbReference type="SUPFAM" id="SSF53756">
    <property type="entry name" value="UDP-Glycosyltransferase/glycogen phosphorylase"/>
    <property type="match status" value="1"/>
</dbReference>
<gene>
    <name evidence="1" type="ORF">EY643_02920</name>
</gene>
<sequence length="376" mass="42088">MDNGQSRMPKRERLSTLWLCKARYMNHDVAADRYARLFELPHRMSEDFSLQAICLDYRVSGSEPVPQGLSATWRQLNLPRTLMLGWLLQLYTLARKVSPRVVIASSDCLCVIIGYWLARLTGARFYADLYDDYSTFGLARLPGVKPLYRRALSKADGLSAVSRTLVADLEREFPGKPMLLLESTVDPRVFHPREQRLCRQELGLGQLSDKKFVGVCGGLNNHHGAGTIFEAIPEFEQSDPDVVFVIAGKVYEECPLPRGPNVVYLGMLPHHSMPKFYSAMDVVVVPLSNTRFGYYAFPQKAYEVIACDVPAVVADVGALAQLFEALPQARYSPDSVSGLAACIRYQLEHAERPDVPVPTWAEQAEKLLVFTSAGER</sequence>
<evidence type="ECO:0000313" key="2">
    <source>
        <dbReference type="Proteomes" id="UP000326287"/>
    </source>
</evidence>
<dbReference type="PANTHER" id="PTHR45947:SF3">
    <property type="entry name" value="SULFOQUINOVOSYL TRANSFERASE SQD2"/>
    <property type="match status" value="1"/>
</dbReference>
<dbReference type="InterPro" id="IPR050194">
    <property type="entry name" value="Glycosyltransferase_grp1"/>
</dbReference>
<accession>A0A5P9NFW8</accession>
<dbReference type="PANTHER" id="PTHR45947">
    <property type="entry name" value="SULFOQUINOVOSYL TRANSFERASE SQD2"/>
    <property type="match status" value="1"/>
</dbReference>
<protein>
    <submittedName>
        <fullName evidence="1">Glycosyltransferase</fullName>
    </submittedName>
</protein>